<proteinExistence type="predicted"/>
<keyword evidence="2" id="KW-0732">Signal</keyword>
<name>A0A177WQR5_BATDL</name>
<evidence type="ECO:0000313" key="4">
    <source>
        <dbReference type="Proteomes" id="UP000077115"/>
    </source>
</evidence>
<evidence type="ECO:0000313" key="3">
    <source>
        <dbReference type="EMBL" id="OAJ42014.1"/>
    </source>
</evidence>
<dbReference type="Proteomes" id="UP000077115">
    <property type="component" value="Unassembled WGS sequence"/>
</dbReference>
<reference evidence="3 4" key="2">
    <citation type="submission" date="2016-05" db="EMBL/GenBank/DDBJ databases">
        <title>Lineage-specific infection strategies underlie the spectrum of fungal disease in amphibians.</title>
        <authorList>
            <person name="Cuomo C.A."/>
            <person name="Farrer R.A."/>
            <person name="James T."/>
            <person name="Longcore J."/>
            <person name="Birren B."/>
        </authorList>
    </citation>
    <scope>NUCLEOTIDE SEQUENCE [LARGE SCALE GENOMIC DNA]</scope>
    <source>
        <strain evidence="3 4">JEL423</strain>
    </source>
</reference>
<dbReference type="AlphaFoldDB" id="A0A177WQR5"/>
<feature type="compositionally biased region" description="Low complexity" evidence="1">
    <location>
        <begin position="322"/>
        <end position="352"/>
    </location>
</feature>
<feature type="compositionally biased region" description="Low complexity" evidence="1">
    <location>
        <begin position="221"/>
        <end position="231"/>
    </location>
</feature>
<evidence type="ECO:0000256" key="2">
    <source>
        <dbReference type="SAM" id="SignalP"/>
    </source>
</evidence>
<organism evidence="3 4">
    <name type="scientific">Batrachochytrium dendrobatidis (strain JEL423)</name>
    <dbReference type="NCBI Taxonomy" id="403673"/>
    <lineage>
        <taxon>Eukaryota</taxon>
        <taxon>Fungi</taxon>
        <taxon>Fungi incertae sedis</taxon>
        <taxon>Chytridiomycota</taxon>
        <taxon>Chytridiomycota incertae sedis</taxon>
        <taxon>Chytridiomycetes</taxon>
        <taxon>Rhizophydiales</taxon>
        <taxon>Rhizophydiales incertae sedis</taxon>
        <taxon>Batrachochytrium</taxon>
    </lineage>
</organism>
<accession>A0A177WQR5</accession>
<reference evidence="3 4" key="1">
    <citation type="submission" date="2006-10" db="EMBL/GenBank/DDBJ databases">
        <title>The Genome Sequence of Batrachochytrium dendrobatidis JEL423.</title>
        <authorList>
            <consortium name="The Broad Institute Genome Sequencing Platform"/>
            <person name="Birren B."/>
            <person name="Lander E."/>
            <person name="Galagan J."/>
            <person name="Cuomo C."/>
            <person name="Devon K."/>
            <person name="Jaffe D."/>
            <person name="Butler J."/>
            <person name="Alvarez P."/>
            <person name="Gnerre S."/>
            <person name="Grabherr M."/>
            <person name="Kleber M."/>
            <person name="Mauceli E."/>
            <person name="Brockman W."/>
            <person name="Young S."/>
            <person name="LaButti K."/>
            <person name="Sykes S."/>
            <person name="DeCaprio D."/>
            <person name="Crawford M."/>
            <person name="Koehrsen M."/>
            <person name="Engels R."/>
            <person name="Montgomery P."/>
            <person name="Pearson M."/>
            <person name="Howarth C."/>
            <person name="Larson L."/>
            <person name="White J."/>
            <person name="O'Leary S."/>
            <person name="Kodira C."/>
            <person name="Zeng Q."/>
            <person name="Yandava C."/>
            <person name="Alvarado L."/>
            <person name="Longcore J."/>
            <person name="James T."/>
        </authorList>
    </citation>
    <scope>NUCLEOTIDE SEQUENCE [LARGE SCALE GENOMIC DNA]</scope>
    <source>
        <strain evidence="3 4">JEL423</strain>
    </source>
</reference>
<feature type="compositionally biased region" description="Polar residues" evidence="1">
    <location>
        <begin position="283"/>
        <end position="292"/>
    </location>
</feature>
<feature type="region of interest" description="Disordered" evidence="1">
    <location>
        <begin position="277"/>
        <end position="352"/>
    </location>
</feature>
<feature type="compositionally biased region" description="Low complexity" evidence="1">
    <location>
        <begin position="293"/>
        <end position="307"/>
    </location>
</feature>
<feature type="compositionally biased region" description="Polar residues" evidence="1">
    <location>
        <begin position="308"/>
        <end position="321"/>
    </location>
</feature>
<feature type="signal peptide" evidence="2">
    <location>
        <begin position="1"/>
        <end position="21"/>
    </location>
</feature>
<gene>
    <name evidence="3" type="ORF">BDEG_25524</name>
</gene>
<dbReference type="EMBL" id="DS022306">
    <property type="protein sequence ID" value="OAJ42014.1"/>
    <property type="molecule type" value="Genomic_DNA"/>
</dbReference>
<dbReference type="PROSITE" id="PS51257">
    <property type="entry name" value="PROKAR_LIPOPROTEIN"/>
    <property type="match status" value="1"/>
</dbReference>
<dbReference type="VEuPathDB" id="FungiDB:BDEG_25524"/>
<protein>
    <submittedName>
        <fullName evidence="3">Uncharacterized protein</fullName>
    </submittedName>
</protein>
<evidence type="ECO:0000256" key="1">
    <source>
        <dbReference type="SAM" id="MobiDB-lite"/>
    </source>
</evidence>
<sequence length="369" mass="40484">MMKLLIAVLSSTLIACSVTTATPVNPSATANLGSSSTAIYTATATTYPNILTFVDLDVDTVNCGRYSRKKKTVIKEYAKRVHTFKETYGECKSITAKIIDQTIAVENLNERIESMSPVTMPSDGGPGYTETMSLIQDGNAALSDLQNQQIICDRQHYSEYEKLRLAEESLARKFFGGFRVNSGLVSEERMMDLLTSQIFLNCFGKFHIDIRSSSMDSERASTSGTQGSSPQPQGPPPSYGVVMRKPKLYKVTQQNPGDQPPSYQEVIRNPQKFPKVLEDPDITESSSMNPSIVHSTQTSSSVPPSQHTASSTLRRVSSTLQRASSSLRRVPSSVRRASSTLQRASSSLRRVASSVRKVSSSLAWKVDRS</sequence>
<feature type="region of interest" description="Disordered" evidence="1">
    <location>
        <begin position="214"/>
        <end position="242"/>
    </location>
</feature>
<feature type="chain" id="PRO_5008077792" evidence="2">
    <location>
        <begin position="22"/>
        <end position="369"/>
    </location>
</feature>